<comment type="subunit">
    <text evidence="3">UreD, UreF and UreG form a complex that acts as a GTP-hydrolysis-dependent molecular chaperone, activating the urease apoprotein by helping to assemble the nickel containing metallocenter of UreC. The UreE protein probably delivers the nickel.</text>
</comment>
<comment type="similarity">
    <text evidence="1 3">Belongs to the UreD family.</text>
</comment>
<evidence type="ECO:0000256" key="1">
    <source>
        <dbReference type="ARBA" id="ARBA00007177"/>
    </source>
</evidence>
<accession>A0A9D1WIN6</accession>
<keyword evidence="3" id="KW-0963">Cytoplasm</keyword>
<proteinExistence type="inferred from homology"/>
<name>A0A9D1WIN6_9FIRM</name>
<dbReference type="Proteomes" id="UP000886817">
    <property type="component" value="Unassembled WGS sequence"/>
</dbReference>
<comment type="subcellular location">
    <subcellularLocation>
        <location evidence="3">Cytoplasm</location>
    </subcellularLocation>
</comment>
<protein>
    <recommendedName>
        <fullName evidence="3">Urease accessory protein UreD</fullName>
    </recommendedName>
</protein>
<keyword evidence="3" id="KW-0996">Nickel insertion</keyword>
<dbReference type="GO" id="GO:0005737">
    <property type="term" value="C:cytoplasm"/>
    <property type="evidence" value="ECO:0007669"/>
    <property type="project" value="UniProtKB-SubCell"/>
</dbReference>
<dbReference type="PANTHER" id="PTHR33643:SF1">
    <property type="entry name" value="UREASE ACCESSORY PROTEIN D"/>
    <property type="match status" value="1"/>
</dbReference>
<sequence length="286" mass="32334">MQNSFGKTSRLLLKTIGTEGGTLLEELSFTAPYKIMTPFEKSNGGISVMPLCASAGIMEGDCQELDFQVGEGSNLEVLSQSFDKIHRMREGQATRMIRAEVKKNSVFYYYPQPVIPFRDSAFESRMDIHLEDETARLFLADIISCGRVASGERFQYRKFASRVEVRRGGKLIYRDHTCFEPGRMPMEEMGMYEGYTHAANLFCTGEIPELEQKIWEILEQHREVEGGVSRLAGKDLAVRIFGMRAQQLQTVSDQIKQEYEAALQGPVPASGAWKKFFCTALPLCHQ</sequence>
<dbReference type="GO" id="GO:0016151">
    <property type="term" value="F:nickel cation binding"/>
    <property type="evidence" value="ECO:0007669"/>
    <property type="project" value="UniProtKB-UniRule"/>
</dbReference>
<evidence type="ECO:0000256" key="3">
    <source>
        <dbReference type="HAMAP-Rule" id="MF_01384"/>
    </source>
</evidence>
<dbReference type="HAMAP" id="MF_01384">
    <property type="entry name" value="UreD"/>
    <property type="match status" value="1"/>
</dbReference>
<keyword evidence="2 3" id="KW-0143">Chaperone</keyword>
<evidence type="ECO:0000313" key="4">
    <source>
        <dbReference type="EMBL" id="HIX59915.1"/>
    </source>
</evidence>
<dbReference type="AlphaFoldDB" id="A0A9D1WIN6"/>
<organism evidence="4 5">
    <name type="scientific">Candidatus Blautia gallistercoris</name>
    <dbReference type="NCBI Taxonomy" id="2838490"/>
    <lineage>
        <taxon>Bacteria</taxon>
        <taxon>Bacillati</taxon>
        <taxon>Bacillota</taxon>
        <taxon>Clostridia</taxon>
        <taxon>Lachnospirales</taxon>
        <taxon>Lachnospiraceae</taxon>
        <taxon>Blautia</taxon>
    </lineage>
</organism>
<evidence type="ECO:0000313" key="5">
    <source>
        <dbReference type="Proteomes" id="UP000886817"/>
    </source>
</evidence>
<dbReference type="InterPro" id="IPR002669">
    <property type="entry name" value="UreD"/>
</dbReference>
<reference evidence="4" key="2">
    <citation type="submission" date="2021-04" db="EMBL/GenBank/DDBJ databases">
        <authorList>
            <person name="Gilroy R."/>
        </authorList>
    </citation>
    <scope>NUCLEOTIDE SEQUENCE</scope>
    <source>
        <strain evidence="4">ChiSjej1B19-8411</strain>
    </source>
</reference>
<gene>
    <name evidence="3" type="primary">ureD</name>
    <name evidence="4" type="ORF">IAA45_09415</name>
</gene>
<comment type="caution">
    <text evidence="4">The sequence shown here is derived from an EMBL/GenBank/DDBJ whole genome shotgun (WGS) entry which is preliminary data.</text>
</comment>
<dbReference type="Pfam" id="PF01774">
    <property type="entry name" value="UreD"/>
    <property type="match status" value="1"/>
</dbReference>
<reference evidence="4" key="1">
    <citation type="journal article" date="2021" name="PeerJ">
        <title>Extensive microbial diversity within the chicken gut microbiome revealed by metagenomics and culture.</title>
        <authorList>
            <person name="Gilroy R."/>
            <person name="Ravi A."/>
            <person name="Getino M."/>
            <person name="Pursley I."/>
            <person name="Horton D.L."/>
            <person name="Alikhan N.F."/>
            <person name="Baker D."/>
            <person name="Gharbi K."/>
            <person name="Hall N."/>
            <person name="Watson M."/>
            <person name="Adriaenssens E.M."/>
            <person name="Foster-Nyarko E."/>
            <person name="Jarju S."/>
            <person name="Secka A."/>
            <person name="Antonio M."/>
            <person name="Oren A."/>
            <person name="Chaudhuri R.R."/>
            <person name="La Ragione R."/>
            <person name="Hildebrand F."/>
            <person name="Pallen M.J."/>
        </authorList>
    </citation>
    <scope>NUCLEOTIDE SEQUENCE</scope>
    <source>
        <strain evidence="4">ChiSjej1B19-8411</strain>
    </source>
</reference>
<evidence type="ECO:0000256" key="2">
    <source>
        <dbReference type="ARBA" id="ARBA00023186"/>
    </source>
</evidence>
<dbReference type="PANTHER" id="PTHR33643">
    <property type="entry name" value="UREASE ACCESSORY PROTEIN D"/>
    <property type="match status" value="1"/>
</dbReference>
<dbReference type="EMBL" id="DXEX01000202">
    <property type="protein sequence ID" value="HIX59915.1"/>
    <property type="molecule type" value="Genomic_DNA"/>
</dbReference>
<comment type="function">
    <text evidence="3">Required for maturation of urease via the functional incorporation of the urease nickel metallocenter.</text>
</comment>